<protein>
    <submittedName>
        <fullName evidence="4">ATP-binding cassette sub-family B member 7, mitochondrial</fullName>
    </submittedName>
</protein>
<evidence type="ECO:0000313" key="5">
    <source>
        <dbReference type="Proteomes" id="UP000053240"/>
    </source>
</evidence>
<accession>A0A0N1II18</accession>
<dbReference type="EMBL" id="LADJ01034649">
    <property type="protein sequence ID" value="KPJ21266.1"/>
    <property type="molecule type" value="Genomic_DNA"/>
</dbReference>
<organism evidence="4 5">
    <name type="scientific">Papilio machaon</name>
    <name type="common">Old World swallowtail butterfly</name>
    <dbReference type="NCBI Taxonomy" id="76193"/>
    <lineage>
        <taxon>Eukaryota</taxon>
        <taxon>Metazoa</taxon>
        <taxon>Ecdysozoa</taxon>
        <taxon>Arthropoda</taxon>
        <taxon>Hexapoda</taxon>
        <taxon>Insecta</taxon>
        <taxon>Pterygota</taxon>
        <taxon>Neoptera</taxon>
        <taxon>Endopterygota</taxon>
        <taxon>Lepidoptera</taxon>
        <taxon>Glossata</taxon>
        <taxon>Ditrysia</taxon>
        <taxon>Papilionoidea</taxon>
        <taxon>Papilionidae</taxon>
        <taxon>Papilioninae</taxon>
        <taxon>Papilio</taxon>
    </lineage>
</organism>
<dbReference type="PANTHER" id="PTHR43394">
    <property type="entry name" value="ATP-DEPENDENT PERMEASE MDL1, MITOCHONDRIAL"/>
    <property type="match status" value="1"/>
</dbReference>
<dbReference type="GO" id="GO:0005524">
    <property type="term" value="F:ATP binding"/>
    <property type="evidence" value="ECO:0007669"/>
    <property type="project" value="UniProtKB-KW"/>
</dbReference>
<dbReference type="InterPro" id="IPR039421">
    <property type="entry name" value="Type_1_exporter"/>
</dbReference>
<dbReference type="AlphaFoldDB" id="A0A0N1II18"/>
<keyword evidence="2" id="KW-0677">Repeat</keyword>
<dbReference type="GO" id="GO:0016887">
    <property type="term" value="F:ATP hydrolysis activity"/>
    <property type="evidence" value="ECO:0007669"/>
    <property type="project" value="InterPro"/>
</dbReference>
<keyword evidence="5" id="KW-1185">Reference proteome</keyword>
<dbReference type="Proteomes" id="UP000053240">
    <property type="component" value="Unassembled WGS sequence"/>
</dbReference>
<dbReference type="InterPro" id="IPR027417">
    <property type="entry name" value="P-loop_NTPase"/>
</dbReference>
<dbReference type="PANTHER" id="PTHR43394:SF11">
    <property type="entry name" value="ATP-BINDING CASSETTE TRANSPORTER"/>
    <property type="match status" value="1"/>
</dbReference>
<sequence length="116" mass="12649">GYETQVGERGLKLSGGEKQRVAIARAILKDSPIIVFDEATSSLDSITESAILQALKAATVGRTSICIAHRLSTVADADEILVLENGSITDRGTHADLLGRQNSLYRRLWDKQNRDK</sequence>
<keyword evidence="1" id="KW-0813">Transport</keyword>
<evidence type="ECO:0000259" key="3">
    <source>
        <dbReference type="Pfam" id="PF00005"/>
    </source>
</evidence>
<dbReference type="GO" id="GO:0090374">
    <property type="term" value="P:oligopeptide export from mitochondrion"/>
    <property type="evidence" value="ECO:0007669"/>
    <property type="project" value="TreeGrafter"/>
</dbReference>
<evidence type="ECO:0000256" key="1">
    <source>
        <dbReference type="ARBA" id="ARBA00022448"/>
    </source>
</evidence>
<name>A0A0N1II18_PAPMA</name>
<evidence type="ECO:0000256" key="2">
    <source>
        <dbReference type="ARBA" id="ARBA00022737"/>
    </source>
</evidence>
<dbReference type="GO" id="GO:0005743">
    <property type="term" value="C:mitochondrial inner membrane"/>
    <property type="evidence" value="ECO:0007669"/>
    <property type="project" value="TreeGrafter"/>
</dbReference>
<reference evidence="4 5" key="1">
    <citation type="journal article" date="2015" name="Nat. Commun.">
        <title>Outbred genome sequencing and CRISPR/Cas9 gene editing in butterflies.</title>
        <authorList>
            <person name="Li X."/>
            <person name="Fan D."/>
            <person name="Zhang W."/>
            <person name="Liu G."/>
            <person name="Zhang L."/>
            <person name="Zhao L."/>
            <person name="Fang X."/>
            <person name="Chen L."/>
            <person name="Dong Y."/>
            <person name="Chen Y."/>
            <person name="Ding Y."/>
            <person name="Zhao R."/>
            <person name="Feng M."/>
            <person name="Zhu Y."/>
            <person name="Feng Y."/>
            <person name="Jiang X."/>
            <person name="Zhu D."/>
            <person name="Xiang H."/>
            <person name="Feng X."/>
            <person name="Li S."/>
            <person name="Wang J."/>
            <person name="Zhang G."/>
            <person name="Kronforst M.R."/>
            <person name="Wang W."/>
        </authorList>
    </citation>
    <scope>NUCLEOTIDE SEQUENCE [LARGE SCALE GENOMIC DNA]</scope>
    <source>
        <strain evidence="4">Ya'a_city_454_Pm</strain>
        <tissue evidence="4">Whole body</tissue>
    </source>
</reference>
<evidence type="ECO:0000313" key="4">
    <source>
        <dbReference type="EMBL" id="KPJ21266.1"/>
    </source>
</evidence>
<dbReference type="InterPro" id="IPR003439">
    <property type="entry name" value="ABC_transporter-like_ATP-bd"/>
</dbReference>
<keyword evidence="4" id="KW-0067">ATP-binding</keyword>
<dbReference type="STRING" id="76193.A0A0N1II18"/>
<dbReference type="SUPFAM" id="SSF52540">
    <property type="entry name" value="P-loop containing nucleoside triphosphate hydrolases"/>
    <property type="match status" value="1"/>
</dbReference>
<dbReference type="Pfam" id="PF00005">
    <property type="entry name" value="ABC_tran"/>
    <property type="match status" value="1"/>
</dbReference>
<dbReference type="GO" id="GO:0015421">
    <property type="term" value="F:ABC-type oligopeptide transporter activity"/>
    <property type="evidence" value="ECO:0007669"/>
    <property type="project" value="TreeGrafter"/>
</dbReference>
<feature type="domain" description="ABC transporter" evidence="3">
    <location>
        <begin position="4"/>
        <end position="41"/>
    </location>
</feature>
<dbReference type="InParanoid" id="A0A0N1II18"/>
<gene>
    <name evidence="4" type="ORF">RR48_00479</name>
</gene>
<proteinExistence type="predicted"/>
<dbReference type="Gene3D" id="3.40.50.300">
    <property type="entry name" value="P-loop containing nucleotide triphosphate hydrolases"/>
    <property type="match status" value="1"/>
</dbReference>
<comment type="caution">
    <text evidence="4">The sequence shown here is derived from an EMBL/GenBank/DDBJ whole genome shotgun (WGS) entry which is preliminary data.</text>
</comment>
<feature type="non-terminal residue" evidence="4">
    <location>
        <position position="1"/>
    </location>
</feature>
<keyword evidence="4" id="KW-0547">Nucleotide-binding</keyword>